<protein>
    <submittedName>
        <fullName evidence="2">Uncharacterized protein</fullName>
    </submittedName>
</protein>
<feature type="coiled-coil region" evidence="1">
    <location>
        <begin position="418"/>
        <end position="474"/>
    </location>
</feature>
<dbReference type="AlphaFoldDB" id="A0A518CN84"/>
<dbReference type="EMBL" id="CP036281">
    <property type="protein sequence ID" value="QDU80654.1"/>
    <property type="molecule type" value="Genomic_DNA"/>
</dbReference>
<gene>
    <name evidence="2" type="ORF">Pla110_23860</name>
</gene>
<evidence type="ECO:0000313" key="2">
    <source>
        <dbReference type="EMBL" id="QDU80654.1"/>
    </source>
</evidence>
<keyword evidence="1" id="KW-0175">Coiled coil</keyword>
<keyword evidence="3" id="KW-1185">Reference proteome</keyword>
<dbReference type="OrthoDB" id="255440at2"/>
<accession>A0A518CN84</accession>
<reference evidence="2 3" key="1">
    <citation type="submission" date="2019-02" db="EMBL/GenBank/DDBJ databases">
        <title>Deep-cultivation of Planctomycetes and their phenomic and genomic characterization uncovers novel biology.</title>
        <authorList>
            <person name="Wiegand S."/>
            <person name="Jogler M."/>
            <person name="Boedeker C."/>
            <person name="Pinto D."/>
            <person name="Vollmers J."/>
            <person name="Rivas-Marin E."/>
            <person name="Kohn T."/>
            <person name="Peeters S.H."/>
            <person name="Heuer A."/>
            <person name="Rast P."/>
            <person name="Oberbeckmann S."/>
            <person name="Bunk B."/>
            <person name="Jeske O."/>
            <person name="Meyerdierks A."/>
            <person name="Storesund J.E."/>
            <person name="Kallscheuer N."/>
            <person name="Luecker S."/>
            <person name="Lage O.M."/>
            <person name="Pohl T."/>
            <person name="Merkel B.J."/>
            <person name="Hornburger P."/>
            <person name="Mueller R.-W."/>
            <person name="Bruemmer F."/>
            <person name="Labrenz M."/>
            <person name="Spormann A.M."/>
            <person name="Op den Camp H."/>
            <person name="Overmann J."/>
            <person name="Amann R."/>
            <person name="Jetten M.S.M."/>
            <person name="Mascher T."/>
            <person name="Medema M.H."/>
            <person name="Devos D.P."/>
            <person name="Kaster A.-K."/>
            <person name="Ovreas L."/>
            <person name="Rohde M."/>
            <person name="Galperin M.Y."/>
            <person name="Jogler C."/>
        </authorList>
    </citation>
    <scope>NUCLEOTIDE SEQUENCE [LARGE SCALE GENOMIC DNA]</scope>
    <source>
        <strain evidence="2 3">Pla110</strain>
    </source>
</reference>
<dbReference type="KEGG" id="plon:Pla110_23860"/>
<dbReference type="RefSeq" id="WP_144995912.1">
    <property type="nucleotide sequence ID" value="NZ_CP036281.1"/>
</dbReference>
<dbReference type="Proteomes" id="UP000317178">
    <property type="component" value="Chromosome"/>
</dbReference>
<sequence length="558" mass="63238">MPCSMVSTPSSRTTLKLTVPRTDNSLLVAPSWQELPCTLACNQAELAKGSLCFLGKSEAELRNEARTSVVCAAQAYLDSLGIDQSPQSADGPILMGGHQPTLFHPGVWVKNFAIAELANITGGTAINLVIDNDLAESTRFNYPDEVNGHLKTGAIDFGSRLIPQPWEELSVPAESLLDDYADALSSLLGKWDVTPAIKSVWQEACQKAPHNLSQIFTTARILLERQLGVNNLELPISLLSEEEPFLRFSLHLMVNIERFRSDYNQQLAAYRHRNKIRNEQHPVPDLAVEGVWQEAPFWIWKAGATHRHHVWIQITDEAILLSDGTEELARIPHPNATSPEQAIQSLAALAAEGIRFRPRALTTTLYARLFLCDLFIHGIGGAKYDEVTDDLIREFYQHEPPGYLTLSGTIWFPLHRNIDVAAEDMESLKDQIRDLQYHPDQHLSSAQQETARTLLKEREQLVEEQNGYKNLSKEEKRHASDQNRIRFQRLKEIARELTLLVAPEQKRLQAELKRLEALWEERQVQINREYPALFYPVEKLIEFTQHLQDEIRIGFSAS</sequence>
<organism evidence="2 3">
    <name type="scientific">Polystyrenella longa</name>
    <dbReference type="NCBI Taxonomy" id="2528007"/>
    <lineage>
        <taxon>Bacteria</taxon>
        <taxon>Pseudomonadati</taxon>
        <taxon>Planctomycetota</taxon>
        <taxon>Planctomycetia</taxon>
        <taxon>Planctomycetales</taxon>
        <taxon>Planctomycetaceae</taxon>
        <taxon>Polystyrenella</taxon>
    </lineage>
</organism>
<name>A0A518CN84_9PLAN</name>
<evidence type="ECO:0000256" key="1">
    <source>
        <dbReference type="SAM" id="Coils"/>
    </source>
</evidence>
<proteinExistence type="predicted"/>
<evidence type="ECO:0000313" key="3">
    <source>
        <dbReference type="Proteomes" id="UP000317178"/>
    </source>
</evidence>